<dbReference type="Pfam" id="PF06551">
    <property type="entry name" value="DUF1120"/>
    <property type="match status" value="1"/>
</dbReference>
<protein>
    <submittedName>
        <fullName evidence="2">DUF1120 domain-containing protein</fullName>
    </submittedName>
</protein>
<comment type="caution">
    <text evidence="2">The sequence shown here is derived from an EMBL/GenBank/DDBJ whole genome shotgun (WGS) entry which is preliminary data.</text>
</comment>
<sequence length="235" mass="23756">MLNNLQKTVCALAVLATTSLPALAESIDVRVIGTIDPAACTPTLSGGGTVDYGTIKPTALAKDAFTTLAEKQLDLAINCDAPAKVAIAAYSQRGASAVNTNGTMETLATAPTGVMMFGSASAGVFGLGLDGTKGIGGYAIRLAPGTMSADGIAVDSIVANGNTTSWSKAVTGSLLNSVTSVRHASWAKTGTTTPIAFTTLAGKLGVQAYINKTSELDLTKPVVLDGLTTLELVYL</sequence>
<feature type="chain" id="PRO_5046201394" evidence="1">
    <location>
        <begin position="25"/>
        <end position="235"/>
    </location>
</feature>
<accession>A0ABV6EE42</accession>
<dbReference type="InterPro" id="IPR010546">
    <property type="entry name" value="DUF1120"/>
</dbReference>
<evidence type="ECO:0000313" key="3">
    <source>
        <dbReference type="Proteomes" id="UP001589792"/>
    </source>
</evidence>
<reference evidence="2 3" key="1">
    <citation type="submission" date="2024-09" db="EMBL/GenBank/DDBJ databases">
        <authorList>
            <person name="Sun Q."/>
            <person name="Mori K."/>
        </authorList>
    </citation>
    <scope>NUCLEOTIDE SEQUENCE [LARGE SCALE GENOMIC DNA]</scope>
    <source>
        <strain evidence="2 3">CCM 8626</strain>
    </source>
</reference>
<dbReference type="EMBL" id="JBHLXG010000010">
    <property type="protein sequence ID" value="MFC0227268.1"/>
    <property type="molecule type" value="Genomic_DNA"/>
</dbReference>
<keyword evidence="3" id="KW-1185">Reference proteome</keyword>
<proteinExistence type="predicted"/>
<name>A0ABV6EE42_9GAMM</name>
<organism evidence="2 3">
    <name type="scientific">Serratia aquatilis</name>
    <dbReference type="NCBI Taxonomy" id="1737515"/>
    <lineage>
        <taxon>Bacteria</taxon>
        <taxon>Pseudomonadati</taxon>
        <taxon>Pseudomonadota</taxon>
        <taxon>Gammaproteobacteria</taxon>
        <taxon>Enterobacterales</taxon>
        <taxon>Yersiniaceae</taxon>
        <taxon>Serratia</taxon>
    </lineage>
</organism>
<evidence type="ECO:0000256" key="1">
    <source>
        <dbReference type="SAM" id="SignalP"/>
    </source>
</evidence>
<evidence type="ECO:0000313" key="2">
    <source>
        <dbReference type="EMBL" id="MFC0227268.1"/>
    </source>
</evidence>
<feature type="signal peptide" evidence="1">
    <location>
        <begin position="1"/>
        <end position="24"/>
    </location>
</feature>
<dbReference type="Proteomes" id="UP001589792">
    <property type="component" value="Unassembled WGS sequence"/>
</dbReference>
<dbReference type="RefSeq" id="WP_380675659.1">
    <property type="nucleotide sequence ID" value="NZ_CP173186.1"/>
</dbReference>
<gene>
    <name evidence="2" type="ORF">ACFFJ3_12260</name>
</gene>
<keyword evidence="1" id="KW-0732">Signal</keyword>